<proteinExistence type="predicted"/>
<dbReference type="PANTHER" id="PTHR30006:SF25">
    <property type="entry name" value="PHOSPHOGLYCERATE TRANSPORT REGULATORY PROTEIN PGTC"/>
    <property type="match status" value="1"/>
</dbReference>
<dbReference type="PANTHER" id="PTHR30006">
    <property type="entry name" value="THIAMINE-BINDING PERIPLASMIC PROTEIN-RELATED"/>
    <property type="match status" value="1"/>
</dbReference>
<gene>
    <name evidence="2" type="ORF">QF118_17005</name>
</gene>
<dbReference type="EMBL" id="CP124616">
    <property type="protein sequence ID" value="WGW03600.1"/>
    <property type="molecule type" value="Genomic_DNA"/>
</dbReference>
<dbReference type="RefSeq" id="WP_282300230.1">
    <property type="nucleotide sequence ID" value="NZ_CP124616.1"/>
</dbReference>
<sequence>MRVFFIALGLMLWGLVASAFEIEEDRWFRSAAETGALHILSSTDTAVFAPLIEAYQARNPGVSVHYVVTNTQALFHAIADEQADFDLAISSAMDLQMKLANDGLALSHQSPATARLPAWAHWRDQLFGFTQEPVVMALSRRALGAAPIPETRQDLIRLMRDHPDLFAGRIGTYDPARSGAGYLFASQDARQSDTFWRMSEVMGGLSPHLYASTGAMLDDLQAGKLILAYNVLGSYLADRLKTWPDGEMVELRDYTQVLLRTAFVPVTAQRPDLGRGFLDFLISHAGQTLIDERTGFSRIDEAALAEGPHLRPIRLDPGLLIYVDPLIKAGFLDEWAAAVLRR</sequence>
<accession>A0ABY8QG78</accession>
<organism evidence="2 3">
    <name type="scientific">Tropicibacter oceani</name>
    <dbReference type="NCBI Taxonomy" id="3058420"/>
    <lineage>
        <taxon>Bacteria</taxon>
        <taxon>Pseudomonadati</taxon>
        <taxon>Pseudomonadota</taxon>
        <taxon>Alphaproteobacteria</taxon>
        <taxon>Rhodobacterales</taxon>
        <taxon>Roseobacteraceae</taxon>
        <taxon>Tropicibacter</taxon>
    </lineage>
</organism>
<protein>
    <submittedName>
        <fullName evidence="2">ABC transporter substrate-binding protein</fullName>
    </submittedName>
</protein>
<keyword evidence="1" id="KW-0732">Signal</keyword>
<name>A0ABY8QG78_9RHOB</name>
<dbReference type="Pfam" id="PF13531">
    <property type="entry name" value="SBP_bac_11"/>
    <property type="match status" value="1"/>
</dbReference>
<evidence type="ECO:0000256" key="1">
    <source>
        <dbReference type="ARBA" id="ARBA00022729"/>
    </source>
</evidence>
<reference evidence="2 3" key="1">
    <citation type="submission" date="2023-05" db="EMBL/GenBank/DDBJ databases">
        <title>YMD87, complete Genome.</title>
        <authorList>
            <person name="Zhang J."/>
            <person name="Xu X."/>
        </authorList>
    </citation>
    <scope>NUCLEOTIDE SEQUENCE [LARGE SCALE GENOMIC DNA]</scope>
    <source>
        <strain evidence="2 3">YMD87</strain>
    </source>
</reference>
<evidence type="ECO:0000313" key="3">
    <source>
        <dbReference type="Proteomes" id="UP001241605"/>
    </source>
</evidence>
<evidence type="ECO:0000313" key="2">
    <source>
        <dbReference type="EMBL" id="WGW03600.1"/>
    </source>
</evidence>
<keyword evidence="3" id="KW-1185">Reference proteome</keyword>
<dbReference type="SUPFAM" id="SSF53850">
    <property type="entry name" value="Periplasmic binding protein-like II"/>
    <property type="match status" value="1"/>
</dbReference>
<dbReference type="Gene3D" id="3.40.190.10">
    <property type="entry name" value="Periplasmic binding protein-like II"/>
    <property type="match status" value="2"/>
</dbReference>
<dbReference type="Proteomes" id="UP001241605">
    <property type="component" value="Chromosome"/>
</dbReference>